<dbReference type="EMBL" id="CP000254">
    <property type="protein sequence ID" value="ABD40748.1"/>
    <property type="molecule type" value="Genomic_DNA"/>
</dbReference>
<accession>Q2FPL1</accession>
<evidence type="ECO:0000259" key="1">
    <source>
        <dbReference type="Pfam" id="PF26457"/>
    </source>
</evidence>
<dbReference type="KEGG" id="mhu:Mhun_0998"/>
<name>Q2FPL1_METHJ</name>
<organism evidence="2 3">
    <name type="scientific">Methanospirillum hungatei JF-1 (strain ATCC 27890 / DSM 864 / NBRC 100397 / JF-1)</name>
    <dbReference type="NCBI Taxonomy" id="323259"/>
    <lineage>
        <taxon>Archaea</taxon>
        <taxon>Methanobacteriati</taxon>
        <taxon>Methanobacteriota</taxon>
        <taxon>Stenosarchaea group</taxon>
        <taxon>Methanomicrobia</taxon>
        <taxon>Methanomicrobiales</taxon>
        <taxon>Methanospirillaceae</taxon>
        <taxon>Methanospirillum</taxon>
    </lineage>
</organism>
<keyword evidence="3" id="KW-1185">Reference proteome</keyword>
<dbReference type="EnsemblBacteria" id="ABD40748">
    <property type="protein sequence ID" value="ABD40748"/>
    <property type="gene ID" value="Mhun_0998"/>
</dbReference>
<reference evidence="3" key="1">
    <citation type="journal article" date="2016" name="Stand. Genomic Sci.">
        <title>Complete genome sequence of Methanospirillum hungatei type strain JF1.</title>
        <authorList>
            <person name="Gunsalus R.P."/>
            <person name="Cook L.E."/>
            <person name="Crable B."/>
            <person name="Rohlin L."/>
            <person name="McDonald E."/>
            <person name="Mouttaki H."/>
            <person name="Sieber J.R."/>
            <person name="Poweleit N."/>
            <person name="Zhou H."/>
            <person name="Lapidus A.L."/>
            <person name="Daligault H.E."/>
            <person name="Land M."/>
            <person name="Gilna P."/>
            <person name="Ivanova N."/>
            <person name="Kyrpides N."/>
            <person name="Culley D.E."/>
            <person name="McInerney M.J."/>
        </authorList>
    </citation>
    <scope>NUCLEOTIDE SEQUENCE [LARGE SCALE GENOMIC DNA]</scope>
    <source>
        <strain evidence="3">ATCC 27890 / DSM 864 / NBRC 100397 / JF-1</strain>
    </source>
</reference>
<dbReference type="GeneID" id="3924558"/>
<evidence type="ECO:0000313" key="3">
    <source>
        <dbReference type="Proteomes" id="UP000001941"/>
    </source>
</evidence>
<proteinExistence type="predicted"/>
<dbReference type="AlphaFoldDB" id="Q2FPL1"/>
<sequence length="97" mass="10948">MSEKVVYNFQKTDVIPPCHSMSRSEILKVLSEIIRLCCKKTSGEGRIRDPEADKIRIQYLRTAIMAASTALAGLKDLQLDEIETRLSKLEEGNHDSI</sequence>
<evidence type="ECO:0000313" key="2">
    <source>
        <dbReference type="EMBL" id="ABD40748.1"/>
    </source>
</evidence>
<dbReference type="Proteomes" id="UP000001941">
    <property type="component" value="Chromosome"/>
</dbReference>
<feature type="domain" description="DUF8136" evidence="1">
    <location>
        <begin position="29"/>
        <end position="92"/>
    </location>
</feature>
<dbReference type="HOGENOM" id="CLU_2340183_0_0_2"/>
<dbReference type="eggNOG" id="arCOG10959">
    <property type="taxonomic scope" value="Archaea"/>
</dbReference>
<dbReference type="InParanoid" id="Q2FPL1"/>
<dbReference type="InterPro" id="IPR058449">
    <property type="entry name" value="DUF8136"/>
</dbReference>
<dbReference type="RefSeq" id="WP_011448027.1">
    <property type="nucleotide sequence ID" value="NC_007796.1"/>
</dbReference>
<protein>
    <recommendedName>
        <fullName evidence="1">DUF8136 domain-containing protein</fullName>
    </recommendedName>
</protein>
<gene>
    <name evidence="2" type="ordered locus">Mhun_0998</name>
</gene>
<dbReference type="Pfam" id="PF26457">
    <property type="entry name" value="DUF8136"/>
    <property type="match status" value="1"/>
</dbReference>